<evidence type="ECO:0000256" key="2">
    <source>
        <dbReference type="SAM" id="MobiDB-lite"/>
    </source>
</evidence>
<dbReference type="InterPro" id="IPR002104">
    <property type="entry name" value="Integrase_catalytic"/>
</dbReference>
<feature type="region of interest" description="Disordered" evidence="2">
    <location>
        <begin position="113"/>
        <end position="134"/>
    </location>
</feature>
<evidence type="ECO:0000259" key="3">
    <source>
        <dbReference type="Pfam" id="PF00589"/>
    </source>
</evidence>
<comment type="caution">
    <text evidence="4">The sequence shown here is derived from an EMBL/GenBank/DDBJ whole genome shotgun (WGS) entry which is preliminary data.</text>
</comment>
<keyword evidence="5" id="KW-1185">Reference proteome</keyword>
<dbReference type="Pfam" id="PF00589">
    <property type="entry name" value="Phage_integrase"/>
    <property type="match status" value="1"/>
</dbReference>
<proteinExistence type="predicted"/>
<accession>A0ABT1UYB2</accession>
<evidence type="ECO:0000313" key="5">
    <source>
        <dbReference type="Proteomes" id="UP001204746"/>
    </source>
</evidence>
<dbReference type="InterPro" id="IPR011010">
    <property type="entry name" value="DNA_brk_join_enz"/>
</dbReference>
<protein>
    <submittedName>
        <fullName evidence="4">Tyrosine-type recombinase/integrase</fullName>
    </submittedName>
</protein>
<gene>
    <name evidence="4" type="ORF">NP777_17915</name>
</gene>
<dbReference type="InterPro" id="IPR013762">
    <property type="entry name" value="Integrase-like_cat_sf"/>
</dbReference>
<organism evidence="4 5">
    <name type="scientific">Streptomyces rugosispiralis</name>
    <dbReference type="NCBI Taxonomy" id="2967341"/>
    <lineage>
        <taxon>Bacteria</taxon>
        <taxon>Bacillati</taxon>
        <taxon>Actinomycetota</taxon>
        <taxon>Actinomycetes</taxon>
        <taxon>Kitasatosporales</taxon>
        <taxon>Streptomycetaceae</taxon>
        <taxon>Streptomyces</taxon>
    </lineage>
</organism>
<evidence type="ECO:0000256" key="1">
    <source>
        <dbReference type="ARBA" id="ARBA00023172"/>
    </source>
</evidence>
<name>A0ABT1UYB2_9ACTN</name>
<dbReference type="EMBL" id="JANIAA010000010">
    <property type="protein sequence ID" value="MCQ8190113.1"/>
    <property type="molecule type" value="Genomic_DNA"/>
</dbReference>
<dbReference type="Gene3D" id="1.10.443.10">
    <property type="entry name" value="Intergrase catalytic core"/>
    <property type="match status" value="1"/>
</dbReference>
<reference evidence="4 5" key="1">
    <citation type="submission" date="2022-07" db="EMBL/GenBank/DDBJ databases">
        <authorList>
            <person name="Phongsopitanun W."/>
            <person name="Tanasupawat S."/>
        </authorList>
    </citation>
    <scope>NUCLEOTIDE SEQUENCE [LARGE SCALE GENOMIC DNA]</scope>
    <source>
        <strain evidence="4 5">RCU-064</strain>
    </source>
</reference>
<dbReference type="Proteomes" id="UP001204746">
    <property type="component" value="Unassembled WGS sequence"/>
</dbReference>
<feature type="domain" description="Tyr recombinase" evidence="3">
    <location>
        <begin position="50"/>
        <end position="98"/>
    </location>
</feature>
<keyword evidence="1" id="KW-0233">DNA recombination</keyword>
<dbReference type="SUPFAM" id="SSF56349">
    <property type="entry name" value="DNA breaking-rejoining enzymes"/>
    <property type="match status" value="1"/>
</dbReference>
<sequence length="134" mass="15074">MTERRICTVYARSHTQAQAQTLHRTRYSSPDRNTLFIRLDVFFGIRRPCAGTDSRTCHHDLRHSAATLLLEQGIDLVVIKRLLEDAHIGVAVGVYTRVRLRLQRQAIGALGRAFSPTDNDPDDPDIPPAAAVFR</sequence>
<evidence type="ECO:0000313" key="4">
    <source>
        <dbReference type="EMBL" id="MCQ8190113.1"/>
    </source>
</evidence>